<accession>L8HLP8</accession>
<dbReference type="RefSeq" id="XP_004357476.1">
    <property type="nucleotide sequence ID" value="XM_004357419.1"/>
</dbReference>
<organism evidence="1 2">
    <name type="scientific">Acanthamoeba castellanii (strain ATCC 30010 / Neff)</name>
    <dbReference type="NCBI Taxonomy" id="1257118"/>
    <lineage>
        <taxon>Eukaryota</taxon>
        <taxon>Amoebozoa</taxon>
        <taxon>Discosea</taxon>
        <taxon>Longamoebia</taxon>
        <taxon>Centramoebida</taxon>
        <taxon>Acanthamoebidae</taxon>
        <taxon>Acanthamoeba</taxon>
    </lineage>
</organism>
<dbReference type="GeneID" id="14926651"/>
<dbReference type="VEuPathDB" id="AmoebaDB:ACA1_099360"/>
<dbReference type="EMBL" id="KB007804">
    <property type="protein sequence ID" value="ELR25578.1"/>
    <property type="molecule type" value="Genomic_DNA"/>
</dbReference>
<reference evidence="1 2" key="1">
    <citation type="journal article" date="2013" name="Genome Biol.">
        <title>Genome of Acanthamoeba castellanii highlights extensive lateral gene transfer and early evolution of tyrosine kinase signaling.</title>
        <authorList>
            <person name="Clarke M."/>
            <person name="Lohan A.J."/>
            <person name="Liu B."/>
            <person name="Lagkouvardos I."/>
            <person name="Roy S."/>
            <person name="Zafar N."/>
            <person name="Bertelli C."/>
            <person name="Schilde C."/>
            <person name="Kianianmomeni A."/>
            <person name="Burglin T.R."/>
            <person name="Frech C."/>
            <person name="Turcotte B."/>
            <person name="Kopec K.O."/>
            <person name="Synnott J.M."/>
            <person name="Choo C."/>
            <person name="Paponov I."/>
            <person name="Finkler A."/>
            <person name="Soon Heng Tan C."/>
            <person name="Hutchins A.P."/>
            <person name="Weinmeier T."/>
            <person name="Rattei T."/>
            <person name="Chu J.S."/>
            <person name="Gimenez G."/>
            <person name="Irimia M."/>
            <person name="Rigden D.J."/>
            <person name="Fitzpatrick D.A."/>
            <person name="Lorenzo-Morales J."/>
            <person name="Bateman A."/>
            <person name="Chiu C.H."/>
            <person name="Tang P."/>
            <person name="Hegemann P."/>
            <person name="Fromm H."/>
            <person name="Raoult D."/>
            <person name="Greub G."/>
            <person name="Miranda-Saavedra D."/>
            <person name="Chen N."/>
            <person name="Nash P."/>
            <person name="Ginger M.L."/>
            <person name="Horn M."/>
            <person name="Schaap P."/>
            <person name="Caler L."/>
            <person name="Loftus B."/>
        </authorList>
    </citation>
    <scope>NUCLEOTIDE SEQUENCE [LARGE SCALE GENOMIC DNA]</scope>
    <source>
        <strain evidence="1 2">Neff</strain>
    </source>
</reference>
<dbReference type="AlphaFoldDB" id="L8HLP8"/>
<sequence length="77" mass="8832">MSASGFNWRNRQLLRTLYSTVLRSGRDWEREVLRGSPVLAEQQEIHMLVFGLPQRVIARLPDSLSLSGRTLTQLIPI</sequence>
<dbReference type="Proteomes" id="UP000011083">
    <property type="component" value="Unassembled WGS sequence"/>
</dbReference>
<proteinExistence type="predicted"/>
<evidence type="ECO:0000313" key="2">
    <source>
        <dbReference type="Proteomes" id="UP000011083"/>
    </source>
</evidence>
<name>L8HLP8_ACACF</name>
<dbReference type="KEGG" id="acan:ACA1_099360"/>
<feature type="non-terminal residue" evidence="1">
    <location>
        <position position="1"/>
    </location>
</feature>
<keyword evidence="2" id="KW-1185">Reference proteome</keyword>
<protein>
    <submittedName>
        <fullName evidence="1">Uncharacterized protein</fullName>
    </submittedName>
</protein>
<gene>
    <name evidence="1" type="ORF">ACA1_099360</name>
</gene>
<evidence type="ECO:0000313" key="1">
    <source>
        <dbReference type="EMBL" id="ELR25578.1"/>
    </source>
</evidence>